<accession>A0A316FSU6</accession>
<dbReference type="InterPro" id="IPR043504">
    <property type="entry name" value="Peptidase_S1_PA_chymotrypsin"/>
</dbReference>
<dbReference type="SUPFAM" id="SSF50494">
    <property type="entry name" value="Trypsin-like serine proteases"/>
    <property type="match status" value="1"/>
</dbReference>
<dbReference type="SMART" id="SM00020">
    <property type="entry name" value="Tryp_SPc"/>
    <property type="match status" value="1"/>
</dbReference>
<dbReference type="InterPro" id="IPR051333">
    <property type="entry name" value="CLIP_Serine_Protease"/>
</dbReference>
<keyword evidence="3" id="KW-1185">Reference proteome</keyword>
<dbReference type="InterPro" id="IPR001314">
    <property type="entry name" value="Peptidase_S1A"/>
</dbReference>
<evidence type="ECO:0000259" key="1">
    <source>
        <dbReference type="PROSITE" id="PS50240"/>
    </source>
</evidence>
<evidence type="ECO:0000313" key="3">
    <source>
        <dbReference type="Proteomes" id="UP000245790"/>
    </source>
</evidence>
<sequence>MKILIYLIFVLLTSSQYSFAVIKRHDIPAKNYEVAKPPEYLVDMPHEGHGVLIAPQWIVTVAHTIFYDYTGKTIKVGNENYEIAKVVIHSGYTKPDESLFKGDSKPLMNFFKKRDDIALVKLSSNVDDIMPIKLYEGDNEQGKTITVHGRGATGNGLIGEVAETKKLRTMNIFQNVIEVADGNWLSFKFDSPSNALNLEGMHGSGDSGGSSVIIENNRSYLVGLSSWQSWNGDLSLFKGGLYETNAYQVRISSYFKWINTVIKSN</sequence>
<feature type="domain" description="Peptidase S1" evidence="1">
    <location>
        <begin position="50"/>
        <end position="263"/>
    </location>
</feature>
<dbReference type="PROSITE" id="PS50240">
    <property type="entry name" value="TRYPSIN_DOM"/>
    <property type="match status" value="1"/>
</dbReference>
<dbReference type="PANTHER" id="PTHR24260">
    <property type="match status" value="1"/>
</dbReference>
<protein>
    <submittedName>
        <fullName evidence="2">Trypsin</fullName>
    </submittedName>
</protein>
<dbReference type="InterPro" id="IPR009003">
    <property type="entry name" value="Peptidase_S1_PA"/>
</dbReference>
<dbReference type="PRINTS" id="PR00722">
    <property type="entry name" value="CHYMOTRYPSIN"/>
</dbReference>
<gene>
    <name evidence="2" type="ORF">C8D97_10673</name>
</gene>
<dbReference type="Proteomes" id="UP000245790">
    <property type="component" value="Unassembled WGS sequence"/>
</dbReference>
<dbReference type="GO" id="GO:0006508">
    <property type="term" value="P:proteolysis"/>
    <property type="evidence" value="ECO:0007669"/>
    <property type="project" value="InterPro"/>
</dbReference>
<dbReference type="Pfam" id="PF00089">
    <property type="entry name" value="Trypsin"/>
    <property type="match status" value="1"/>
</dbReference>
<dbReference type="InterPro" id="IPR001254">
    <property type="entry name" value="Trypsin_dom"/>
</dbReference>
<comment type="caution">
    <text evidence="2">The sequence shown here is derived from an EMBL/GenBank/DDBJ whole genome shotgun (WGS) entry which is preliminary data.</text>
</comment>
<reference evidence="2 3" key="1">
    <citation type="submission" date="2018-05" db="EMBL/GenBank/DDBJ databases">
        <title>Genomic Encyclopedia of Type Strains, Phase IV (KMG-IV): sequencing the most valuable type-strain genomes for metagenomic binning, comparative biology and taxonomic classification.</title>
        <authorList>
            <person name="Goeker M."/>
        </authorList>
    </citation>
    <scope>NUCLEOTIDE SEQUENCE [LARGE SCALE GENOMIC DNA]</scope>
    <source>
        <strain evidence="2 3">DSM 25350</strain>
    </source>
</reference>
<proteinExistence type="predicted"/>
<dbReference type="EMBL" id="QGGU01000006">
    <property type="protein sequence ID" value="PWK50786.1"/>
    <property type="molecule type" value="Genomic_DNA"/>
</dbReference>
<organism evidence="2 3">
    <name type="scientific">Pleionea mediterranea</name>
    <dbReference type="NCBI Taxonomy" id="523701"/>
    <lineage>
        <taxon>Bacteria</taxon>
        <taxon>Pseudomonadati</taxon>
        <taxon>Pseudomonadota</taxon>
        <taxon>Gammaproteobacteria</taxon>
        <taxon>Oceanospirillales</taxon>
        <taxon>Pleioneaceae</taxon>
        <taxon>Pleionea</taxon>
    </lineage>
</organism>
<dbReference type="GO" id="GO:0004252">
    <property type="term" value="F:serine-type endopeptidase activity"/>
    <property type="evidence" value="ECO:0007669"/>
    <property type="project" value="InterPro"/>
</dbReference>
<dbReference type="AlphaFoldDB" id="A0A316FSU6"/>
<dbReference type="OrthoDB" id="267336at2"/>
<dbReference type="PANTHER" id="PTHR24260:SF136">
    <property type="entry name" value="GH08193P-RELATED"/>
    <property type="match status" value="1"/>
</dbReference>
<evidence type="ECO:0000313" key="2">
    <source>
        <dbReference type="EMBL" id="PWK50786.1"/>
    </source>
</evidence>
<name>A0A316FSU6_9GAMM</name>
<dbReference type="RefSeq" id="WP_109763453.1">
    <property type="nucleotide sequence ID" value="NZ_QGGU01000006.1"/>
</dbReference>
<dbReference type="Gene3D" id="2.40.10.10">
    <property type="entry name" value="Trypsin-like serine proteases"/>
    <property type="match status" value="1"/>
</dbReference>